<organism evidence="1 2">
    <name type="scientific">Pomacea canaliculata</name>
    <name type="common">Golden apple snail</name>
    <dbReference type="NCBI Taxonomy" id="400727"/>
    <lineage>
        <taxon>Eukaryota</taxon>
        <taxon>Metazoa</taxon>
        <taxon>Spiralia</taxon>
        <taxon>Lophotrochozoa</taxon>
        <taxon>Mollusca</taxon>
        <taxon>Gastropoda</taxon>
        <taxon>Caenogastropoda</taxon>
        <taxon>Architaenioglossa</taxon>
        <taxon>Ampullarioidea</taxon>
        <taxon>Ampullariidae</taxon>
        <taxon>Pomacea</taxon>
    </lineage>
</organism>
<protein>
    <submittedName>
        <fullName evidence="1">Uncharacterized protein</fullName>
    </submittedName>
</protein>
<proteinExistence type="predicted"/>
<keyword evidence="2" id="KW-1185">Reference proteome</keyword>
<sequence>MAKCVEKGRCLYAAPPELYPPVCRCSRSPPGARSPRCVVVVVVAAPTDSRRSRRHVHKKRSGNKEFNARAGRRLCSEVMEGDGGTGMNASSCCHRLAGCVGTELPHFHTADSV</sequence>
<dbReference type="AlphaFoldDB" id="A0A2T7PG32"/>
<dbReference type="EMBL" id="PZQS01000004">
    <property type="protein sequence ID" value="PVD32351.1"/>
    <property type="molecule type" value="Genomic_DNA"/>
</dbReference>
<reference evidence="1 2" key="1">
    <citation type="submission" date="2018-04" db="EMBL/GenBank/DDBJ databases">
        <title>The genome of golden apple snail Pomacea canaliculata provides insight into stress tolerance and invasive adaptation.</title>
        <authorList>
            <person name="Liu C."/>
            <person name="Liu B."/>
            <person name="Ren Y."/>
            <person name="Zhang Y."/>
            <person name="Wang H."/>
            <person name="Li S."/>
            <person name="Jiang F."/>
            <person name="Yin L."/>
            <person name="Zhang G."/>
            <person name="Qian W."/>
            <person name="Fan W."/>
        </authorList>
    </citation>
    <scope>NUCLEOTIDE SEQUENCE [LARGE SCALE GENOMIC DNA]</scope>
    <source>
        <strain evidence="1">SZHN2017</strain>
        <tissue evidence="1">Muscle</tissue>
    </source>
</reference>
<name>A0A2T7PG32_POMCA</name>
<gene>
    <name evidence="1" type="ORF">C0Q70_07784</name>
</gene>
<accession>A0A2T7PG32</accession>
<dbReference type="Proteomes" id="UP000245119">
    <property type="component" value="Linkage Group LG4"/>
</dbReference>
<evidence type="ECO:0000313" key="1">
    <source>
        <dbReference type="EMBL" id="PVD32351.1"/>
    </source>
</evidence>
<comment type="caution">
    <text evidence="1">The sequence shown here is derived from an EMBL/GenBank/DDBJ whole genome shotgun (WGS) entry which is preliminary data.</text>
</comment>
<evidence type="ECO:0000313" key="2">
    <source>
        <dbReference type="Proteomes" id="UP000245119"/>
    </source>
</evidence>